<evidence type="ECO:0000259" key="1">
    <source>
        <dbReference type="Pfam" id="PF14534"/>
    </source>
</evidence>
<evidence type="ECO:0000313" key="3">
    <source>
        <dbReference type="Proteomes" id="UP001500518"/>
    </source>
</evidence>
<comment type="caution">
    <text evidence="2">The sequence shown here is derived from an EMBL/GenBank/DDBJ whole genome shotgun (WGS) entry which is preliminary data.</text>
</comment>
<feature type="domain" description="DUF4440" evidence="1">
    <location>
        <begin position="24"/>
        <end position="137"/>
    </location>
</feature>
<accession>A0ABP9KDN2</accession>
<evidence type="ECO:0000313" key="2">
    <source>
        <dbReference type="EMBL" id="GAA5054841.1"/>
    </source>
</evidence>
<organism evidence="2 3">
    <name type="scientific">Erythrobacter westpacificensis</name>
    <dbReference type="NCBI Taxonomy" id="1055231"/>
    <lineage>
        <taxon>Bacteria</taxon>
        <taxon>Pseudomonadati</taxon>
        <taxon>Pseudomonadota</taxon>
        <taxon>Alphaproteobacteria</taxon>
        <taxon>Sphingomonadales</taxon>
        <taxon>Erythrobacteraceae</taxon>
        <taxon>Erythrobacter/Porphyrobacter group</taxon>
        <taxon>Erythrobacter</taxon>
    </lineage>
</organism>
<name>A0ABP9KDN2_9SPHN</name>
<dbReference type="EMBL" id="BAABHV010000010">
    <property type="protein sequence ID" value="GAA5054841.1"/>
    <property type="molecule type" value="Genomic_DNA"/>
</dbReference>
<sequence>MAMGALALAGCGGGADPAAVVDTVRQTEQSQLQSIASDDVVGIARLYADDAVLVRPDGTVLHGGAEIGAEYAALIDDPNFDLTIEPTGGWASANDDLAVLTSQVQFTTSDPETGEPVTLPMNSQTVWTKDPGGSWMIRSAYNVAQEVQAPAAE</sequence>
<dbReference type="Proteomes" id="UP001500518">
    <property type="component" value="Unassembled WGS sequence"/>
</dbReference>
<dbReference type="Pfam" id="PF14534">
    <property type="entry name" value="DUF4440"/>
    <property type="match status" value="1"/>
</dbReference>
<dbReference type="InterPro" id="IPR027843">
    <property type="entry name" value="DUF4440"/>
</dbReference>
<dbReference type="SUPFAM" id="SSF54427">
    <property type="entry name" value="NTF2-like"/>
    <property type="match status" value="1"/>
</dbReference>
<protein>
    <recommendedName>
        <fullName evidence="1">DUF4440 domain-containing protein</fullName>
    </recommendedName>
</protein>
<gene>
    <name evidence="2" type="ORF">GCM10023208_18130</name>
</gene>
<keyword evidence="3" id="KW-1185">Reference proteome</keyword>
<dbReference type="CDD" id="cd00531">
    <property type="entry name" value="NTF2_like"/>
    <property type="match status" value="1"/>
</dbReference>
<proteinExistence type="predicted"/>
<dbReference type="InterPro" id="IPR032710">
    <property type="entry name" value="NTF2-like_dom_sf"/>
</dbReference>
<reference evidence="3" key="1">
    <citation type="journal article" date="2019" name="Int. J. Syst. Evol. Microbiol.">
        <title>The Global Catalogue of Microorganisms (GCM) 10K type strain sequencing project: providing services to taxonomists for standard genome sequencing and annotation.</title>
        <authorList>
            <consortium name="The Broad Institute Genomics Platform"/>
            <consortium name="The Broad Institute Genome Sequencing Center for Infectious Disease"/>
            <person name="Wu L."/>
            <person name="Ma J."/>
        </authorList>
    </citation>
    <scope>NUCLEOTIDE SEQUENCE [LARGE SCALE GENOMIC DNA]</scope>
    <source>
        <strain evidence="3">JCM 18014</strain>
    </source>
</reference>
<dbReference type="Gene3D" id="3.10.450.50">
    <property type="match status" value="1"/>
</dbReference>